<dbReference type="RefSeq" id="WP_344756097.1">
    <property type="nucleotide sequence ID" value="NZ_BAABAE010000003.1"/>
</dbReference>
<reference evidence="2" key="1">
    <citation type="journal article" date="2019" name="Int. J. Syst. Evol. Microbiol.">
        <title>The Global Catalogue of Microorganisms (GCM) 10K type strain sequencing project: providing services to taxonomists for standard genome sequencing and annotation.</title>
        <authorList>
            <consortium name="The Broad Institute Genomics Platform"/>
            <consortium name="The Broad Institute Genome Sequencing Center for Infectious Disease"/>
            <person name="Wu L."/>
            <person name="Ma J."/>
        </authorList>
    </citation>
    <scope>NUCLEOTIDE SEQUENCE [LARGE SCALE GENOMIC DNA]</scope>
    <source>
        <strain evidence="2">JCM 16949</strain>
    </source>
</reference>
<dbReference type="Proteomes" id="UP001501004">
    <property type="component" value="Unassembled WGS sequence"/>
</dbReference>
<evidence type="ECO:0000313" key="2">
    <source>
        <dbReference type="Proteomes" id="UP001501004"/>
    </source>
</evidence>
<evidence type="ECO:0008006" key="3">
    <source>
        <dbReference type="Google" id="ProtNLM"/>
    </source>
</evidence>
<organism evidence="1 2">
    <name type="scientific">Leifsonella bigeumensis</name>
    <dbReference type="NCBI Taxonomy" id="433643"/>
    <lineage>
        <taxon>Bacteria</taxon>
        <taxon>Bacillati</taxon>
        <taxon>Actinomycetota</taxon>
        <taxon>Actinomycetes</taxon>
        <taxon>Micrococcales</taxon>
        <taxon>Microbacteriaceae</taxon>
        <taxon>Leifsonella</taxon>
    </lineage>
</organism>
<keyword evidence="2" id="KW-1185">Reference proteome</keyword>
<proteinExistence type="predicted"/>
<comment type="caution">
    <text evidence="1">The sequence shown here is derived from an EMBL/GenBank/DDBJ whole genome shotgun (WGS) entry which is preliminary data.</text>
</comment>
<evidence type="ECO:0000313" key="1">
    <source>
        <dbReference type="EMBL" id="GAA3743923.1"/>
    </source>
</evidence>
<accession>A0ABP7FMV3</accession>
<dbReference type="EMBL" id="BAABAE010000003">
    <property type="protein sequence ID" value="GAA3743923.1"/>
    <property type="molecule type" value="Genomic_DNA"/>
</dbReference>
<gene>
    <name evidence="1" type="ORF">GCM10022239_19190</name>
</gene>
<protein>
    <recommendedName>
        <fullName evidence="3">Chemotaxis protein</fullName>
    </recommendedName>
</protein>
<sequence>MSAIQSTASGRRCTVCSHPQRSQIEAALIATSRNLAQVSRDHAVSEDALRRHWNTHTAPGVRQAMEQSTDGLSALTIAARMVDLVHAAGDIRRRSIEAGKDSQALRAIEVERATLASVADRLGIPSTAALDEVTMMQSIAVVMAQLARTDPETGERIAAQFQVTGRPDIAADLRTLLQESREALTA</sequence>
<name>A0ABP7FMV3_9MICO</name>